<comment type="similarity">
    <text evidence="1">Belongs to the LysR transcriptional regulatory family.</text>
</comment>
<dbReference type="SUPFAM" id="SSF53850">
    <property type="entry name" value="Periplasmic binding protein-like II"/>
    <property type="match status" value="1"/>
</dbReference>
<dbReference type="CDD" id="cd08422">
    <property type="entry name" value="PBP2_CrgA_like"/>
    <property type="match status" value="1"/>
</dbReference>
<accession>A0ABY8CUU5</accession>
<dbReference type="Proteomes" id="UP001235547">
    <property type="component" value="Chromosome 2"/>
</dbReference>
<dbReference type="Gene3D" id="3.40.190.290">
    <property type="match status" value="1"/>
</dbReference>
<dbReference type="EMBL" id="CP120370">
    <property type="protein sequence ID" value="WEX80771.1"/>
    <property type="molecule type" value="Genomic_DNA"/>
</dbReference>
<dbReference type="Pfam" id="PF03466">
    <property type="entry name" value="LysR_substrate"/>
    <property type="match status" value="1"/>
</dbReference>
<dbReference type="PANTHER" id="PTHR30537">
    <property type="entry name" value="HTH-TYPE TRANSCRIPTIONAL REGULATOR"/>
    <property type="match status" value="1"/>
</dbReference>
<dbReference type="InterPro" id="IPR005119">
    <property type="entry name" value="LysR_subst-bd"/>
</dbReference>
<gene>
    <name evidence="3" type="ORF">PYH38_000052</name>
</gene>
<dbReference type="InterPro" id="IPR029063">
    <property type="entry name" value="SAM-dependent_MTases_sf"/>
</dbReference>
<protein>
    <submittedName>
        <fullName evidence="3">Substrate binding domain-containing protein</fullName>
    </submittedName>
</protein>
<proteinExistence type="inferred from homology"/>
<reference evidence="3 4" key="1">
    <citation type="submission" date="2023-03" db="EMBL/GenBank/DDBJ databases">
        <authorList>
            <person name="Kaur S."/>
            <person name="Espinosa-Saiz D."/>
            <person name="Velazquez E."/>
            <person name="Menendez E."/>
            <person name="diCenzo G.C."/>
        </authorList>
    </citation>
    <scope>NUCLEOTIDE SEQUENCE [LARGE SCALE GENOMIC DNA]</scope>
    <source>
        <strain evidence="3 4">LMG 27395</strain>
    </source>
</reference>
<evidence type="ECO:0000313" key="3">
    <source>
        <dbReference type="EMBL" id="WEX80771.1"/>
    </source>
</evidence>
<dbReference type="Gene3D" id="3.40.50.150">
    <property type="entry name" value="Vaccinia Virus protein VP39"/>
    <property type="match status" value="1"/>
</dbReference>
<evidence type="ECO:0000313" key="4">
    <source>
        <dbReference type="Proteomes" id="UP001235547"/>
    </source>
</evidence>
<keyword evidence="4" id="KW-1185">Reference proteome</keyword>
<organism evidence="3 4">
    <name type="scientific">Sinorhizobium numidicum</name>
    <dbReference type="NCBI Taxonomy" id="680248"/>
    <lineage>
        <taxon>Bacteria</taxon>
        <taxon>Pseudomonadati</taxon>
        <taxon>Pseudomonadota</taxon>
        <taxon>Alphaproteobacteria</taxon>
        <taxon>Hyphomicrobiales</taxon>
        <taxon>Rhizobiaceae</taxon>
        <taxon>Sinorhizobium/Ensifer group</taxon>
        <taxon>Sinorhizobium</taxon>
    </lineage>
</organism>
<evidence type="ECO:0000256" key="1">
    <source>
        <dbReference type="ARBA" id="ARBA00009437"/>
    </source>
</evidence>
<dbReference type="RefSeq" id="WP_280731490.1">
    <property type="nucleotide sequence ID" value="NZ_CP120367.1"/>
</dbReference>
<sequence>MNDSYKGKDKKPTGWLKEEGSSFDNKLHSLSVTSLEGLALQPSSLEYFRRYHRSYFYQPFQHGQGAEELLSVMRKHAPSGDWLDVGSGSTSLFWLLPAFDRITSLTALDISVEALAVLDEFARGAELPDCYRHVFKLLGLEPNALGRMRSIPRAYWQFDIRQPWPDFVNQASFAAVSAIGVLGINNSSADYRRCWASLLNLLPSDGVYFGADWVRAASLIEEEGHDNTFISGELVETAIRIGKLADSSLITRLIGRHSRHLYASPGHIEASGEPATPAELAEHECICMPRVPTWTLHQGMNKVDVAVSGRFTLNSVGMIRALAVNHQGIALLPEKIVAEDLAFGRLRRILPEWQGSAVSIYAVTETRLIPAKTQRFIEFLSSRLMEA</sequence>
<feature type="domain" description="LysR substrate-binding" evidence="2">
    <location>
        <begin position="236"/>
        <end position="383"/>
    </location>
</feature>
<evidence type="ECO:0000259" key="2">
    <source>
        <dbReference type="Pfam" id="PF03466"/>
    </source>
</evidence>
<name>A0ABY8CUU5_9HYPH</name>
<dbReference type="PANTHER" id="PTHR30537:SF5">
    <property type="entry name" value="HTH-TYPE TRANSCRIPTIONAL ACTIVATOR TTDR-RELATED"/>
    <property type="match status" value="1"/>
</dbReference>
<dbReference type="SUPFAM" id="SSF53335">
    <property type="entry name" value="S-adenosyl-L-methionine-dependent methyltransferases"/>
    <property type="match status" value="1"/>
</dbReference>
<dbReference type="InterPro" id="IPR058163">
    <property type="entry name" value="LysR-type_TF_proteobact-type"/>
</dbReference>